<dbReference type="KEGG" id="pstg:E8M01_19645"/>
<evidence type="ECO:0000313" key="1">
    <source>
        <dbReference type="EMBL" id="QCI66232.1"/>
    </source>
</evidence>
<dbReference type="Proteomes" id="UP000298781">
    <property type="component" value="Chromosome"/>
</dbReference>
<organism evidence="1 2">
    <name type="scientific">Phreatobacter stygius</name>
    <dbReference type="NCBI Taxonomy" id="1940610"/>
    <lineage>
        <taxon>Bacteria</taxon>
        <taxon>Pseudomonadati</taxon>
        <taxon>Pseudomonadota</taxon>
        <taxon>Alphaproteobacteria</taxon>
        <taxon>Hyphomicrobiales</taxon>
        <taxon>Phreatobacteraceae</taxon>
        <taxon>Phreatobacter</taxon>
    </lineage>
</organism>
<proteinExistence type="predicted"/>
<name>A0A4D7BE17_9HYPH</name>
<gene>
    <name evidence="1" type="ORF">E8M01_19645</name>
</gene>
<reference evidence="1 2" key="1">
    <citation type="submission" date="2019-04" db="EMBL/GenBank/DDBJ databases">
        <title>Phreatobacter aquaticus sp. nov.</title>
        <authorList>
            <person name="Choi A."/>
        </authorList>
    </citation>
    <scope>NUCLEOTIDE SEQUENCE [LARGE SCALE GENOMIC DNA]</scope>
    <source>
        <strain evidence="1 2">KCTC 52518</strain>
    </source>
</reference>
<sequence>MLVSRASQNTGGERRDLRIPRGIVIVRYAASKGGRAAPSLVLTVPRGSGAELIDLTERAEQTLAKPGAATVVRAQRDTTISLEVVPSQIGGSLDAEVHIERMTAAITQPDDRRPPAAPVVVSSDAIADLQVLAHVSRRGDILVGSGEWICGPQVPMSIEGIEIRLGRLAPDLDIMVSGSARSKLPVNFPVSSSGTFIGSRGRAAPLTTLTFSLIGRAASAFQLSVDALFLAAPVVSRLGNSIELSGPTGNEPLVGLRLALRAIGQSGVQVPSIRPVAVPPPKLVTGGANQGDVSGTIAAGSAGRVRVFRASRLRGN</sequence>
<dbReference type="OrthoDB" id="8021518at2"/>
<evidence type="ECO:0000313" key="2">
    <source>
        <dbReference type="Proteomes" id="UP000298781"/>
    </source>
</evidence>
<dbReference type="EMBL" id="CP039690">
    <property type="protein sequence ID" value="QCI66232.1"/>
    <property type="molecule type" value="Genomic_DNA"/>
</dbReference>
<accession>A0A4D7BE17</accession>
<protein>
    <submittedName>
        <fullName evidence="1">Uncharacterized protein</fullName>
    </submittedName>
</protein>
<dbReference type="RefSeq" id="WP_136961676.1">
    <property type="nucleotide sequence ID" value="NZ_CP039690.1"/>
</dbReference>
<dbReference type="AlphaFoldDB" id="A0A4D7BE17"/>
<keyword evidence="2" id="KW-1185">Reference proteome</keyword>